<evidence type="ECO:0000256" key="2">
    <source>
        <dbReference type="ARBA" id="ARBA00022729"/>
    </source>
</evidence>
<reference evidence="13 14" key="1">
    <citation type="submission" date="2017-02" db="EMBL/GenBank/DDBJ databases">
        <authorList>
            <person name="Peterson S.W."/>
        </authorList>
    </citation>
    <scope>NUCLEOTIDE SEQUENCE [LARGE SCALE GENOMIC DNA]</scope>
    <source>
        <strain evidence="13 14">S285</strain>
    </source>
</reference>
<dbReference type="GO" id="GO:0009002">
    <property type="term" value="F:serine-type D-Ala-D-Ala carboxypeptidase activity"/>
    <property type="evidence" value="ECO:0007669"/>
    <property type="project" value="InterPro"/>
</dbReference>
<feature type="region of interest" description="Disordered" evidence="10">
    <location>
        <begin position="392"/>
        <end position="468"/>
    </location>
</feature>
<feature type="region of interest" description="Disordered" evidence="10">
    <location>
        <begin position="345"/>
        <end position="374"/>
    </location>
</feature>
<dbReference type="PANTHER" id="PTHR21581">
    <property type="entry name" value="D-ALANYL-D-ALANINE CARBOXYPEPTIDASE"/>
    <property type="match status" value="1"/>
</dbReference>
<organism evidence="13 14">
    <name type="scientific">Methylocystis bryophila</name>
    <dbReference type="NCBI Taxonomy" id="655015"/>
    <lineage>
        <taxon>Bacteria</taxon>
        <taxon>Pseudomonadati</taxon>
        <taxon>Pseudomonadota</taxon>
        <taxon>Alphaproteobacteria</taxon>
        <taxon>Hyphomicrobiales</taxon>
        <taxon>Methylocystaceae</taxon>
        <taxon>Methylocystis</taxon>
    </lineage>
</organism>
<proteinExistence type="inferred from homology"/>
<accession>A0A1W6MZL2</accession>
<dbReference type="GO" id="GO:0006508">
    <property type="term" value="P:proteolysis"/>
    <property type="evidence" value="ECO:0007669"/>
    <property type="project" value="InterPro"/>
</dbReference>
<feature type="active site" description="Proton acceptor" evidence="7">
    <location>
        <position position="57"/>
    </location>
</feature>
<dbReference type="InterPro" id="IPR012338">
    <property type="entry name" value="Beta-lactam/transpept-like"/>
</dbReference>
<dbReference type="RefSeq" id="WP_085773165.1">
    <property type="nucleotide sequence ID" value="NZ_AP027149.1"/>
</dbReference>
<name>A0A1W6MZL2_9HYPH</name>
<evidence type="ECO:0000256" key="9">
    <source>
        <dbReference type="RuleBase" id="RU004016"/>
    </source>
</evidence>
<evidence type="ECO:0000256" key="7">
    <source>
        <dbReference type="PIRSR" id="PIRSR618044-1"/>
    </source>
</evidence>
<dbReference type="InterPro" id="IPR018044">
    <property type="entry name" value="Peptidase_S11"/>
</dbReference>
<evidence type="ECO:0000256" key="5">
    <source>
        <dbReference type="ARBA" id="ARBA00022984"/>
    </source>
</evidence>
<dbReference type="SUPFAM" id="SSF56601">
    <property type="entry name" value="beta-lactamase/transpeptidase-like"/>
    <property type="match status" value="1"/>
</dbReference>
<evidence type="ECO:0000259" key="12">
    <source>
        <dbReference type="Pfam" id="PF00768"/>
    </source>
</evidence>
<dbReference type="Gene3D" id="3.40.710.10">
    <property type="entry name" value="DD-peptidase/beta-lactamase superfamily"/>
    <property type="match status" value="1"/>
</dbReference>
<feature type="compositionally biased region" description="Low complexity" evidence="10">
    <location>
        <begin position="454"/>
        <end position="468"/>
    </location>
</feature>
<dbReference type="OrthoDB" id="9795979at2"/>
<dbReference type="InterPro" id="IPR001967">
    <property type="entry name" value="Peptidase_S11_N"/>
</dbReference>
<dbReference type="GO" id="GO:0071555">
    <property type="term" value="P:cell wall organization"/>
    <property type="evidence" value="ECO:0007669"/>
    <property type="project" value="UniProtKB-KW"/>
</dbReference>
<dbReference type="PANTHER" id="PTHR21581:SF6">
    <property type="entry name" value="TRAFFICKING PROTEIN PARTICLE COMPLEX SUBUNIT 12"/>
    <property type="match status" value="1"/>
</dbReference>
<feature type="chain" id="PRO_5012416213" description="Peptidase S11 D-alanyl-D-alanine carboxypeptidase A N-terminal domain-containing protein" evidence="11">
    <location>
        <begin position="28"/>
        <end position="468"/>
    </location>
</feature>
<dbReference type="AlphaFoldDB" id="A0A1W6MZL2"/>
<sequence>MKLSSGGALRRVVALVLGLGLAGPAMATPSIVIDVATGQVLEQDQATAVWFPASTTKLMTAYVALDAVRKGRITLDTPLVVSERATEQAPSKMGFRAGQQVTLRNALVMLMVKSANDIAVTIAEGVSGSIEAFAGEMNQASAAIGMKESYWVNPNGLPDDRQVSSARDLALLGRALLVDFPESADLYHIGAFRIGRRIMPTHNGLLKQYPGADGMKTGFTCPAGYNLVASATRGSKKLITVVLGAPSGAARTLRTAALFDRAFQGAQPQGLASELPGPGVGPAPDQRDKICVRHGKAHKQYVAEFEDAPIQMLGDSAQKSGEGHLNAQPLAFDPVLVHTGPIEGYAGPVAKPRDPKLAVGADEPGGPQLVPAPLAEPGKLTVWGAGGRAFAAAAGQDDAEEPHGKSGKHKAKGKGHHHDSAKAQDSAESGDDSEPAKGKPRKHGPGKAKHHSSRSTAAAGGSRVAEAR</sequence>
<evidence type="ECO:0000313" key="13">
    <source>
        <dbReference type="EMBL" id="ARN83020.1"/>
    </source>
</evidence>
<keyword evidence="4" id="KW-0133">Cell shape</keyword>
<dbReference type="Proteomes" id="UP000193978">
    <property type="component" value="Chromosome"/>
</dbReference>
<evidence type="ECO:0000256" key="6">
    <source>
        <dbReference type="ARBA" id="ARBA00023316"/>
    </source>
</evidence>
<evidence type="ECO:0000256" key="1">
    <source>
        <dbReference type="ARBA" id="ARBA00007164"/>
    </source>
</evidence>
<evidence type="ECO:0000256" key="4">
    <source>
        <dbReference type="ARBA" id="ARBA00022960"/>
    </source>
</evidence>
<keyword evidence="6" id="KW-0961">Cell wall biogenesis/degradation</keyword>
<evidence type="ECO:0000313" key="14">
    <source>
        <dbReference type="Proteomes" id="UP000193978"/>
    </source>
</evidence>
<comment type="similarity">
    <text evidence="1 9">Belongs to the peptidase S11 family.</text>
</comment>
<dbReference type="KEGG" id="mbry:B1812_20205"/>
<keyword evidence="5" id="KW-0573">Peptidoglycan synthesis</keyword>
<feature type="compositionally biased region" description="Basic residues" evidence="10">
    <location>
        <begin position="438"/>
        <end position="453"/>
    </location>
</feature>
<dbReference type="GO" id="GO:0009252">
    <property type="term" value="P:peptidoglycan biosynthetic process"/>
    <property type="evidence" value="ECO:0007669"/>
    <property type="project" value="UniProtKB-KW"/>
</dbReference>
<feature type="binding site" evidence="8">
    <location>
        <position position="216"/>
    </location>
    <ligand>
        <name>substrate</name>
    </ligand>
</feature>
<dbReference type="Pfam" id="PF00768">
    <property type="entry name" value="Peptidase_S11"/>
    <property type="match status" value="1"/>
</dbReference>
<evidence type="ECO:0000256" key="10">
    <source>
        <dbReference type="SAM" id="MobiDB-lite"/>
    </source>
</evidence>
<protein>
    <recommendedName>
        <fullName evidence="12">Peptidase S11 D-alanyl-D-alanine carboxypeptidase A N-terminal domain-containing protein</fullName>
    </recommendedName>
</protein>
<evidence type="ECO:0000256" key="8">
    <source>
        <dbReference type="PIRSR" id="PIRSR618044-2"/>
    </source>
</evidence>
<dbReference type="PRINTS" id="PR00725">
    <property type="entry name" value="DADACBPTASE1"/>
</dbReference>
<feature type="signal peptide" evidence="11">
    <location>
        <begin position="1"/>
        <end position="27"/>
    </location>
</feature>
<feature type="compositionally biased region" description="Basic residues" evidence="10">
    <location>
        <begin position="405"/>
        <end position="419"/>
    </location>
</feature>
<keyword evidence="2 11" id="KW-0732">Signal</keyword>
<dbReference type="GO" id="GO:0008360">
    <property type="term" value="P:regulation of cell shape"/>
    <property type="evidence" value="ECO:0007669"/>
    <property type="project" value="UniProtKB-KW"/>
</dbReference>
<keyword evidence="14" id="KW-1185">Reference proteome</keyword>
<dbReference type="STRING" id="655015.B1812_20205"/>
<evidence type="ECO:0000256" key="3">
    <source>
        <dbReference type="ARBA" id="ARBA00022801"/>
    </source>
</evidence>
<feature type="domain" description="Peptidase S11 D-alanyl-D-alanine carboxypeptidase A N-terminal" evidence="12">
    <location>
        <begin position="27"/>
        <end position="246"/>
    </location>
</feature>
<evidence type="ECO:0000256" key="11">
    <source>
        <dbReference type="SAM" id="SignalP"/>
    </source>
</evidence>
<keyword evidence="3" id="KW-0378">Hydrolase</keyword>
<gene>
    <name evidence="13" type="ORF">B1812_20205</name>
</gene>
<feature type="active site" evidence="7">
    <location>
        <position position="114"/>
    </location>
</feature>
<dbReference type="EMBL" id="CP019948">
    <property type="protein sequence ID" value="ARN83020.1"/>
    <property type="molecule type" value="Genomic_DNA"/>
</dbReference>
<feature type="active site" description="Acyl-ester intermediate" evidence="7">
    <location>
        <position position="54"/>
    </location>
</feature>